<dbReference type="PANTHER" id="PTHR21311:SF0">
    <property type="entry name" value="CONSERVED OLIGOMERIC GOLGI COMPLEX SUBUNIT 8"/>
    <property type="match status" value="1"/>
</dbReference>
<dbReference type="PANTHER" id="PTHR21311">
    <property type="entry name" value="CONSERVED OLIGOMERIC GOLGI COMPLEX COMPONENT 8"/>
    <property type="match status" value="1"/>
</dbReference>
<evidence type="ECO:0000256" key="7">
    <source>
        <dbReference type="ARBA" id="ARBA00023136"/>
    </source>
</evidence>
<evidence type="ECO:0000313" key="11">
    <source>
        <dbReference type="Proteomes" id="UP000005220"/>
    </source>
</evidence>
<dbReference type="STRING" id="1071382.H2AZL3"/>
<evidence type="ECO:0000256" key="5">
    <source>
        <dbReference type="ARBA" id="ARBA00022927"/>
    </source>
</evidence>
<dbReference type="HOGENOM" id="CLU_031416_0_0_1"/>
<gene>
    <name evidence="10" type="primary">KAFR0I00320</name>
    <name evidence="10" type="ORF">KAFR_0I00320</name>
</gene>
<proteinExistence type="inferred from homology"/>
<evidence type="ECO:0000256" key="8">
    <source>
        <dbReference type="ARBA" id="ARBA00031347"/>
    </source>
</evidence>
<comment type="subcellular location">
    <subcellularLocation>
        <location evidence="1">Golgi apparatus membrane</location>
        <topology evidence="1">Peripheral membrane protein</topology>
    </subcellularLocation>
</comment>
<dbReference type="GO" id="GO:0032258">
    <property type="term" value="P:cytoplasm to vacuole targeting by the Cvt pathway"/>
    <property type="evidence" value="ECO:0007669"/>
    <property type="project" value="EnsemblFungi"/>
</dbReference>
<evidence type="ECO:0000256" key="4">
    <source>
        <dbReference type="ARBA" id="ARBA00022448"/>
    </source>
</evidence>
<keyword evidence="6" id="KW-0333">Golgi apparatus</keyword>
<name>H2AZL3_KAZAF</name>
<comment type="similarity">
    <text evidence="2">Belongs to the COG8 family.</text>
</comment>
<evidence type="ECO:0000256" key="1">
    <source>
        <dbReference type="ARBA" id="ARBA00004395"/>
    </source>
</evidence>
<dbReference type="InParanoid" id="H2AZL3"/>
<accession>H2AZL3</accession>
<sequence>MDAVLQDLLPGSDLTAKEDREYCLKSLAEVLESENKNYESYFTSSATSGSIVEDIAELDAQISSLERKLRHILVANQTSLLNDVIDEKNENDDTLLSRINEQLEQLWELDTSSKKNNENNKNNATLTKREEEEDISIEDFLKDDSSKKQTTMDDEFHKALKSLRKKIFKEETQSGDGQIGLAFVLENLTSIIDLMELPFLTRTCIKTGHYQEAIMLYQHTSSLKSKFPDSVTISNICKQVSTEIIDTMSVGLIKLLSSNLTLNSIKKILNYLICIPPFSENSSSNSALLNVYLKMRLKFIQNEISSYSTDIDDSNTSLYEMMIKRKIEVIREHIFMSLNVYEKSFTIETQPLLIPLQLERVQRKDKPRETNPLMLKFVNDSITYLLNELKIEKEEKMKEQSNSVCLQLIYCSFRLSDLNTNYHNLFINQIIEFKIFTVEQVVNAIQKRSELATTYL</sequence>
<dbReference type="EMBL" id="HE650829">
    <property type="protein sequence ID" value="CCF59813.1"/>
    <property type="molecule type" value="Genomic_DNA"/>
</dbReference>
<keyword evidence="11" id="KW-1185">Reference proteome</keyword>
<dbReference type="eggNOG" id="KOG2069">
    <property type="taxonomic scope" value="Eukaryota"/>
</dbReference>
<feature type="region of interest" description="Disordered" evidence="9">
    <location>
        <begin position="110"/>
        <end position="130"/>
    </location>
</feature>
<dbReference type="KEGG" id="kaf:KAFR_0I00320"/>
<dbReference type="GO" id="GO:0006891">
    <property type="term" value="P:intra-Golgi vesicle-mediated transport"/>
    <property type="evidence" value="ECO:0007669"/>
    <property type="project" value="EnsemblFungi"/>
</dbReference>
<dbReference type="AlphaFoldDB" id="H2AZL3"/>
<evidence type="ECO:0000256" key="3">
    <source>
        <dbReference type="ARBA" id="ARBA00020983"/>
    </source>
</evidence>
<dbReference type="RefSeq" id="XP_003958948.1">
    <property type="nucleotide sequence ID" value="XM_003958899.1"/>
</dbReference>
<keyword evidence="7" id="KW-0472">Membrane</keyword>
<dbReference type="GO" id="GO:0000139">
    <property type="term" value="C:Golgi membrane"/>
    <property type="evidence" value="ECO:0007669"/>
    <property type="project" value="UniProtKB-SubCell"/>
</dbReference>
<protein>
    <recommendedName>
        <fullName evidence="3">Conserved oligomeric Golgi complex subunit 8</fullName>
    </recommendedName>
    <alternativeName>
        <fullName evidence="8">Component of oligomeric Golgi complex 8</fullName>
    </alternativeName>
</protein>
<dbReference type="Proteomes" id="UP000005220">
    <property type="component" value="Chromosome 9"/>
</dbReference>
<dbReference type="FunCoup" id="H2AZL3">
    <property type="interactions" value="73"/>
</dbReference>
<dbReference type="InterPro" id="IPR007255">
    <property type="entry name" value="COG8"/>
</dbReference>
<dbReference type="GO" id="GO:0017119">
    <property type="term" value="C:Golgi transport complex"/>
    <property type="evidence" value="ECO:0007669"/>
    <property type="project" value="EnsemblFungi"/>
</dbReference>
<keyword evidence="4" id="KW-0813">Transport</keyword>
<dbReference type="GeneID" id="13883450"/>
<dbReference type="OrthoDB" id="1661054at2759"/>
<evidence type="ECO:0000256" key="9">
    <source>
        <dbReference type="SAM" id="MobiDB-lite"/>
    </source>
</evidence>
<reference evidence="10 11" key="1">
    <citation type="journal article" date="2011" name="Proc. Natl. Acad. Sci. U.S.A.">
        <title>Evolutionary erosion of yeast sex chromosomes by mating-type switching accidents.</title>
        <authorList>
            <person name="Gordon J.L."/>
            <person name="Armisen D."/>
            <person name="Proux-Wera E."/>
            <person name="Oheigeartaigh S.S."/>
            <person name="Byrne K.P."/>
            <person name="Wolfe K.H."/>
        </authorList>
    </citation>
    <scope>NUCLEOTIDE SEQUENCE [LARGE SCALE GENOMIC DNA]</scope>
    <source>
        <strain evidence="11">ATCC 22294 / BCRC 22015 / CBS 2517 / CECT 1963 / NBRC 1671 / NRRL Y-8276</strain>
    </source>
</reference>
<organism evidence="10 11">
    <name type="scientific">Kazachstania africana (strain ATCC 22294 / BCRC 22015 / CBS 2517 / CECT 1963 / NBRC 1671 / NRRL Y-8276)</name>
    <name type="common">Yeast</name>
    <name type="synonym">Kluyveromyces africanus</name>
    <dbReference type="NCBI Taxonomy" id="1071382"/>
    <lineage>
        <taxon>Eukaryota</taxon>
        <taxon>Fungi</taxon>
        <taxon>Dikarya</taxon>
        <taxon>Ascomycota</taxon>
        <taxon>Saccharomycotina</taxon>
        <taxon>Saccharomycetes</taxon>
        <taxon>Saccharomycetales</taxon>
        <taxon>Saccharomycetaceae</taxon>
        <taxon>Kazachstania</taxon>
    </lineage>
</organism>
<evidence type="ECO:0000313" key="10">
    <source>
        <dbReference type="EMBL" id="CCF59813.1"/>
    </source>
</evidence>
<evidence type="ECO:0000256" key="6">
    <source>
        <dbReference type="ARBA" id="ARBA00023034"/>
    </source>
</evidence>
<keyword evidence="5" id="KW-0653">Protein transport</keyword>
<dbReference type="Pfam" id="PF04124">
    <property type="entry name" value="Dor1"/>
    <property type="match status" value="1"/>
</dbReference>
<evidence type="ECO:0000256" key="2">
    <source>
        <dbReference type="ARBA" id="ARBA00006419"/>
    </source>
</evidence>